<dbReference type="eggNOG" id="ENOG5032A44">
    <property type="taxonomic scope" value="Bacteria"/>
</dbReference>
<name>U2KZ11_9FIRM</name>
<protein>
    <submittedName>
        <fullName evidence="1">Uncharacterized protein</fullName>
    </submittedName>
</protein>
<reference evidence="1 2" key="1">
    <citation type="submission" date="2013-07" db="EMBL/GenBank/DDBJ databases">
        <authorList>
            <person name="Weinstock G."/>
            <person name="Sodergren E."/>
            <person name="Wylie T."/>
            <person name="Fulton L."/>
            <person name="Fulton R."/>
            <person name="Fronick C."/>
            <person name="O'Laughlin M."/>
            <person name="Godfrey J."/>
            <person name="Miner T."/>
            <person name="Herter B."/>
            <person name="Appelbaum E."/>
            <person name="Cordes M."/>
            <person name="Lek S."/>
            <person name="Wollam A."/>
            <person name="Pepin K.H."/>
            <person name="Palsikar V.B."/>
            <person name="Mitreva M."/>
            <person name="Wilson R.K."/>
        </authorList>
    </citation>
    <scope>NUCLEOTIDE SEQUENCE [LARGE SCALE GENOMIC DNA]</scope>
    <source>
        <strain evidence="1 2">ATCC 27760</strain>
    </source>
</reference>
<dbReference type="OrthoDB" id="1862794at2"/>
<dbReference type="AlphaFoldDB" id="U2KZ11"/>
<dbReference type="STRING" id="411473.RUMCAL_00255"/>
<evidence type="ECO:0000313" key="2">
    <source>
        <dbReference type="Proteomes" id="UP000016662"/>
    </source>
</evidence>
<proteinExistence type="predicted"/>
<dbReference type="HOGENOM" id="CLU_2652240_0_0_9"/>
<organism evidence="1 2">
    <name type="scientific">Ruminococcus callidus ATCC 27760</name>
    <dbReference type="NCBI Taxonomy" id="411473"/>
    <lineage>
        <taxon>Bacteria</taxon>
        <taxon>Bacillati</taxon>
        <taxon>Bacillota</taxon>
        <taxon>Clostridia</taxon>
        <taxon>Eubacteriales</taxon>
        <taxon>Oscillospiraceae</taxon>
        <taxon>Ruminococcus</taxon>
    </lineage>
</organism>
<gene>
    <name evidence="1" type="ORF">RUMCAL_00255</name>
</gene>
<sequence>MTLMELQDILGQRIQIANDASITTDVKQKENEVSQTIVALAKQMINNADVVLRAEKLCYECDLKQSNIERMIGHER</sequence>
<comment type="caution">
    <text evidence="1">The sequence shown here is derived from an EMBL/GenBank/DDBJ whole genome shotgun (WGS) entry which is preliminary data.</text>
</comment>
<dbReference type="RefSeq" id="WP_021681872.1">
    <property type="nucleotide sequence ID" value="NZ_KI260389.1"/>
</dbReference>
<dbReference type="Proteomes" id="UP000016662">
    <property type="component" value="Unassembled WGS sequence"/>
</dbReference>
<dbReference type="EMBL" id="AWVF01000030">
    <property type="protein sequence ID" value="ERJ97360.1"/>
    <property type="molecule type" value="Genomic_DNA"/>
</dbReference>
<evidence type="ECO:0000313" key="1">
    <source>
        <dbReference type="EMBL" id="ERJ97360.1"/>
    </source>
</evidence>
<accession>U2KZ11</accession>
<keyword evidence="2" id="KW-1185">Reference proteome</keyword>